<evidence type="ECO:0000256" key="5">
    <source>
        <dbReference type="ARBA" id="ARBA00024042"/>
    </source>
</evidence>
<evidence type="ECO:0000256" key="1">
    <source>
        <dbReference type="ARBA" id="ARBA00001917"/>
    </source>
</evidence>
<feature type="domain" description="FMN hydroxy acid dehydrogenase" evidence="6">
    <location>
        <begin position="12"/>
        <end position="361"/>
    </location>
</feature>
<evidence type="ECO:0000313" key="7">
    <source>
        <dbReference type="EMBL" id="MFK3576184.1"/>
    </source>
</evidence>
<organism evidence="7 8">
    <name type="scientific">Bifidobacterium thermacidophilum</name>
    <dbReference type="NCBI Taxonomy" id="246618"/>
    <lineage>
        <taxon>Bacteria</taxon>
        <taxon>Bacillati</taxon>
        <taxon>Actinomycetota</taxon>
        <taxon>Actinomycetes</taxon>
        <taxon>Bifidobacteriales</taxon>
        <taxon>Bifidobacteriaceae</taxon>
        <taxon>Bifidobacterium</taxon>
    </lineage>
</organism>
<proteinExistence type="inferred from homology"/>
<sequence length="374" mass="40463">MSRYRTQPAQQMRGRENMDWTAIHAQATANMTEAGLQYEDGNADIDGGQRDIDTLAWRRFGILPRAFHNVGDIDTSVTIGGRTISTPIFGAPTAYHRLASKNGEITSQNGMDRAGTFIVYPTNASEPVEHFADEAQGDWWQQVYLFDNRKVSEAFIERSVASGAKALMLTLDCPGYRRDFGFRNGIDGTWEGASGNFPNMHMTDWTLNLATSITPKDIQWLKEISGLPVYVKGVMRPEDAVTAMNAGAAGVMVSNHGRRQVDGVVPVAYALPRIRRALGRDAEIFADTGIRTGGDVFRALALGANAVGLGRPIQWAAAAGGENGITKMIERITDELAHTMNSAGVSRIADIDESFLVEGQGPSAFLSGVPGIVA</sequence>
<keyword evidence="2" id="KW-0285">Flavoprotein</keyword>
<accession>A0ABW8KP51</accession>
<evidence type="ECO:0000256" key="3">
    <source>
        <dbReference type="ARBA" id="ARBA00022643"/>
    </source>
</evidence>
<evidence type="ECO:0000256" key="2">
    <source>
        <dbReference type="ARBA" id="ARBA00022630"/>
    </source>
</evidence>
<evidence type="ECO:0000256" key="4">
    <source>
        <dbReference type="ARBA" id="ARBA00023002"/>
    </source>
</evidence>
<comment type="cofactor">
    <cofactor evidence="1">
        <name>FMN</name>
        <dbReference type="ChEBI" id="CHEBI:58210"/>
    </cofactor>
</comment>
<dbReference type="PROSITE" id="PS51349">
    <property type="entry name" value="FMN_HYDROXY_ACID_DH_2"/>
    <property type="match status" value="1"/>
</dbReference>
<dbReference type="PIRSF" id="PIRSF000138">
    <property type="entry name" value="Al-hdrx_acd_dh"/>
    <property type="match status" value="1"/>
</dbReference>
<dbReference type="InterPro" id="IPR012133">
    <property type="entry name" value="Alpha-hydoxy_acid_DH_FMN"/>
</dbReference>
<dbReference type="SUPFAM" id="SSF51395">
    <property type="entry name" value="FMN-linked oxidoreductases"/>
    <property type="match status" value="1"/>
</dbReference>
<reference evidence="7 8" key="1">
    <citation type="submission" date="2022-09" db="EMBL/GenBank/DDBJ databases">
        <title>Genome sequencing of four strains from tibetan pig.</title>
        <authorList>
            <person name="Feng J."/>
        </authorList>
    </citation>
    <scope>NUCLEOTIDE SEQUENCE [LARGE SCALE GENOMIC DNA]</scope>
    <source>
        <strain evidence="7 8">11-1-1</strain>
    </source>
</reference>
<dbReference type="InterPro" id="IPR000262">
    <property type="entry name" value="FMN-dep_DH"/>
</dbReference>
<dbReference type="RefSeq" id="WP_404440655.1">
    <property type="nucleotide sequence ID" value="NZ_JAOQBW010000002.1"/>
</dbReference>
<evidence type="ECO:0000259" key="6">
    <source>
        <dbReference type="PROSITE" id="PS51349"/>
    </source>
</evidence>
<dbReference type="Gene3D" id="3.20.20.70">
    <property type="entry name" value="Aldolase class I"/>
    <property type="match status" value="1"/>
</dbReference>
<protein>
    <submittedName>
        <fullName evidence="7">Alpha-hydroxy-acid oxidizing protein</fullName>
    </submittedName>
</protein>
<dbReference type="InterPro" id="IPR037396">
    <property type="entry name" value="FMN_HAD"/>
</dbReference>
<dbReference type="EMBL" id="JAOQBW010000002">
    <property type="protein sequence ID" value="MFK3576184.1"/>
    <property type="molecule type" value="Genomic_DNA"/>
</dbReference>
<dbReference type="InterPro" id="IPR013785">
    <property type="entry name" value="Aldolase_TIM"/>
</dbReference>
<dbReference type="PANTHER" id="PTHR10578:SF107">
    <property type="entry name" value="2-HYDROXYACID OXIDASE 1"/>
    <property type="match status" value="1"/>
</dbReference>
<comment type="similarity">
    <text evidence="5">Belongs to the FMN-dependent alpha-hydroxy acid dehydrogenase family.</text>
</comment>
<comment type="caution">
    <text evidence="7">The sequence shown here is derived from an EMBL/GenBank/DDBJ whole genome shotgun (WGS) entry which is preliminary data.</text>
</comment>
<evidence type="ECO:0000313" key="8">
    <source>
        <dbReference type="Proteomes" id="UP001620273"/>
    </source>
</evidence>
<dbReference type="PANTHER" id="PTHR10578">
    <property type="entry name" value="S -2-HYDROXY-ACID OXIDASE-RELATED"/>
    <property type="match status" value="1"/>
</dbReference>
<keyword evidence="3" id="KW-0288">FMN</keyword>
<dbReference type="Proteomes" id="UP001620273">
    <property type="component" value="Unassembled WGS sequence"/>
</dbReference>
<dbReference type="Pfam" id="PF01070">
    <property type="entry name" value="FMN_dh"/>
    <property type="match status" value="1"/>
</dbReference>
<name>A0ABW8KP51_9BIFI</name>
<gene>
    <name evidence="7" type="ORF">OCH74_04825</name>
</gene>
<dbReference type="CDD" id="cd02809">
    <property type="entry name" value="alpha_hydroxyacid_oxid_FMN"/>
    <property type="match status" value="1"/>
</dbReference>
<keyword evidence="8" id="KW-1185">Reference proteome</keyword>
<keyword evidence="4" id="KW-0560">Oxidoreductase</keyword>